<name>A0ABQ4A734_9ACTN</name>
<evidence type="ECO:0000259" key="1">
    <source>
        <dbReference type="Pfam" id="PF13185"/>
    </source>
</evidence>
<protein>
    <recommendedName>
        <fullName evidence="1">GAF domain-containing protein</fullName>
    </recommendedName>
</protein>
<evidence type="ECO:0000313" key="3">
    <source>
        <dbReference type="Proteomes" id="UP000603200"/>
    </source>
</evidence>
<dbReference type="RefSeq" id="WP_203843435.1">
    <property type="nucleotide sequence ID" value="NZ_BAAATV010000036.1"/>
</dbReference>
<feature type="domain" description="GAF" evidence="1">
    <location>
        <begin position="33"/>
        <end position="163"/>
    </location>
</feature>
<dbReference type="EMBL" id="BOMN01000146">
    <property type="protein sequence ID" value="GIE26529.1"/>
    <property type="molecule type" value="Genomic_DNA"/>
</dbReference>
<dbReference type="InterPro" id="IPR029016">
    <property type="entry name" value="GAF-like_dom_sf"/>
</dbReference>
<reference evidence="2 3" key="1">
    <citation type="submission" date="2021-01" db="EMBL/GenBank/DDBJ databases">
        <title>Whole genome shotgun sequence of Actinoplanes humidus NBRC 14915.</title>
        <authorList>
            <person name="Komaki H."/>
            <person name="Tamura T."/>
        </authorList>
    </citation>
    <scope>NUCLEOTIDE SEQUENCE [LARGE SCALE GENOMIC DNA]</scope>
    <source>
        <strain evidence="2 3">NBRC 14915</strain>
    </source>
</reference>
<gene>
    <name evidence="2" type="ORF">Ahu01nite_096310</name>
</gene>
<comment type="caution">
    <text evidence="2">The sequence shown here is derived from an EMBL/GenBank/DDBJ whole genome shotgun (WGS) entry which is preliminary data.</text>
</comment>
<organism evidence="2 3">
    <name type="scientific">Winogradskya humida</name>
    <dbReference type="NCBI Taxonomy" id="113566"/>
    <lineage>
        <taxon>Bacteria</taxon>
        <taxon>Bacillati</taxon>
        <taxon>Actinomycetota</taxon>
        <taxon>Actinomycetes</taxon>
        <taxon>Micromonosporales</taxon>
        <taxon>Micromonosporaceae</taxon>
        <taxon>Winogradskya</taxon>
    </lineage>
</organism>
<dbReference type="PANTHER" id="PTHR43102:SF2">
    <property type="entry name" value="GAF DOMAIN-CONTAINING PROTEIN"/>
    <property type="match status" value="1"/>
</dbReference>
<dbReference type="SUPFAM" id="SSF55781">
    <property type="entry name" value="GAF domain-like"/>
    <property type="match status" value="1"/>
</dbReference>
<dbReference type="Pfam" id="PF13185">
    <property type="entry name" value="GAF_2"/>
    <property type="match status" value="1"/>
</dbReference>
<dbReference type="PANTHER" id="PTHR43102">
    <property type="entry name" value="SLR1143 PROTEIN"/>
    <property type="match status" value="1"/>
</dbReference>
<dbReference type="InterPro" id="IPR003018">
    <property type="entry name" value="GAF"/>
</dbReference>
<proteinExistence type="predicted"/>
<sequence>MTTDTAALADLDRLTAMAAYDLFNPDLTAELEEICRDSAERLELPLSAVQAVLDTATATMATNAGEADFLSVIGGSPNELSFCPHVVVDAAPYVCGDLTEEDEYRNNPAVRGGLVRAYAGVPLVLPDGHILGSHCVMTPERHDFTDADLAEISQAAALASDAISRYPLR</sequence>
<accession>A0ABQ4A734</accession>
<dbReference type="Proteomes" id="UP000603200">
    <property type="component" value="Unassembled WGS sequence"/>
</dbReference>
<dbReference type="Gene3D" id="3.30.450.40">
    <property type="match status" value="1"/>
</dbReference>
<keyword evidence="3" id="KW-1185">Reference proteome</keyword>
<evidence type="ECO:0000313" key="2">
    <source>
        <dbReference type="EMBL" id="GIE26529.1"/>
    </source>
</evidence>